<accession>A0AA48KP82</accession>
<keyword evidence="1" id="KW-0732">Signal</keyword>
<dbReference type="InterPro" id="IPR029058">
    <property type="entry name" value="AB_hydrolase_fold"/>
</dbReference>
<sequence>MKPSLPSLQAAFLSTVLLTGTSLVCAEQSPAALNLGEQITVSGISSGGYMANQYHIAHSDTVAGAGIIAAGPYYCSEGNLMVAMKQCLADGSPLSEKELIAPMQQLASQASIASLANLQQDRVWLLHGTLDKRVGADVSSALALQYGEVTSNKNIRFINDKPFNHGLPTADFGLDCSVSATPFINNCDFDAATELLHWLYPQKKQANPNNKPQNTNKGTLYTLSQPSQINGRATGLDDSASLYVPKQCESGASCDLHISFHGCQQNAATIGNKYVQNSGFNAVADQLDLVVLYPQIASNNPLNPLACWDWWGYTGDDFAQRSGPQMSAIATMVETLKQSPKDALSVAAGGK</sequence>
<feature type="chain" id="PRO_5041256117" evidence="1">
    <location>
        <begin position="27"/>
        <end position="351"/>
    </location>
</feature>
<dbReference type="Gene3D" id="3.40.50.1820">
    <property type="entry name" value="alpha/beta hydrolase"/>
    <property type="match status" value="2"/>
</dbReference>
<protein>
    <submittedName>
        <fullName evidence="2">Depolymerase</fullName>
    </submittedName>
</protein>
<evidence type="ECO:0000256" key="1">
    <source>
        <dbReference type="SAM" id="SignalP"/>
    </source>
</evidence>
<dbReference type="Proteomes" id="UP001333710">
    <property type="component" value="Chromosome"/>
</dbReference>
<dbReference type="EMBL" id="AP027272">
    <property type="protein sequence ID" value="BDX05148.1"/>
    <property type="molecule type" value="Genomic_DNA"/>
</dbReference>
<dbReference type="PANTHER" id="PTHR42972:SF8">
    <property type="entry name" value="POLYHYDROXYBUTYRATE DEPOLYMERASE"/>
    <property type="match status" value="1"/>
</dbReference>
<proteinExistence type="predicted"/>
<dbReference type="SUPFAM" id="SSF53474">
    <property type="entry name" value="alpha/beta-Hydrolases"/>
    <property type="match status" value="1"/>
</dbReference>
<dbReference type="AlphaFoldDB" id="A0AA48KP82"/>
<feature type="signal peptide" evidence="1">
    <location>
        <begin position="1"/>
        <end position="26"/>
    </location>
</feature>
<keyword evidence="3" id="KW-1185">Reference proteome</keyword>
<gene>
    <name evidence="2" type="ORF">MACH26_06690</name>
</gene>
<dbReference type="KEGG" id="pmaw:MACH26_06690"/>
<reference evidence="2" key="1">
    <citation type="submission" date="2023-01" db="EMBL/GenBank/DDBJ databases">
        <title>Complete genome sequence of Planctobacterium marinum strain Dej080120_11.</title>
        <authorList>
            <person name="Ueki S."/>
            <person name="Maruyama F."/>
        </authorList>
    </citation>
    <scope>NUCLEOTIDE SEQUENCE</scope>
    <source>
        <strain evidence="2">Dej080120_11</strain>
    </source>
</reference>
<evidence type="ECO:0000313" key="2">
    <source>
        <dbReference type="EMBL" id="BDX05148.1"/>
    </source>
</evidence>
<evidence type="ECO:0000313" key="3">
    <source>
        <dbReference type="Proteomes" id="UP001333710"/>
    </source>
</evidence>
<dbReference type="PANTHER" id="PTHR42972">
    <property type="entry name" value="TOL-PAL SYSTEM PROTEIN TOLB"/>
    <property type="match status" value="1"/>
</dbReference>
<name>A0AA48KP82_9ALTE</name>
<dbReference type="RefSeq" id="WP_338291113.1">
    <property type="nucleotide sequence ID" value="NZ_AP027272.1"/>
</dbReference>
<organism evidence="2 3">
    <name type="scientific">Planctobacterium marinum</name>
    <dbReference type="NCBI Taxonomy" id="1631968"/>
    <lineage>
        <taxon>Bacteria</taxon>
        <taxon>Pseudomonadati</taxon>
        <taxon>Pseudomonadota</taxon>
        <taxon>Gammaproteobacteria</taxon>
        <taxon>Alteromonadales</taxon>
        <taxon>Alteromonadaceae</taxon>
        <taxon>Planctobacterium</taxon>
    </lineage>
</organism>